<organism evidence="1 2">
    <name type="scientific">Halovulum dunhuangense</name>
    <dbReference type="NCBI Taxonomy" id="1505036"/>
    <lineage>
        <taxon>Bacteria</taxon>
        <taxon>Pseudomonadati</taxon>
        <taxon>Pseudomonadota</taxon>
        <taxon>Alphaproteobacteria</taxon>
        <taxon>Rhodobacterales</taxon>
        <taxon>Paracoccaceae</taxon>
        <taxon>Halovulum</taxon>
    </lineage>
</organism>
<sequence>MTTTPATTLRSEQPARPSEDLAAWSAILRGASDGSVLSSEMIAFCTSGLSVVMAARGSNGRPIAGLALAARADAGVLRLMLRRPANVALLDAIAQGSAVAATFTRPRDHSAVQLKGRAGSATPADAEDMAALATQTAQFREVLIGMGYSPAFSALYGTYQVQEIVTVPLMTERAFVQTPGPGAGSEIRP</sequence>
<accession>A0A849L6B4</accession>
<proteinExistence type="predicted"/>
<keyword evidence="2" id="KW-1185">Reference proteome</keyword>
<dbReference type="EMBL" id="JABFBC010000002">
    <property type="protein sequence ID" value="NNU81670.1"/>
    <property type="molecule type" value="Genomic_DNA"/>
</dbReference>
<comment type="caution">
    <text evidence="1">The sequence shown here is derived from an EMBL/GenBank/DDBJ whole genome shotgun (WGS) entry which is preliminary data.</text>
</comment>
<dbReference type="AlphaFoldDB" id="A0A849L6B4"/>
<reference evidence="1 2" key="1">
    <citation type="submission" date="2020-05" db="EMBL/GenBank/DDBJ databases">
        <title>Gimesia benthica sp. nov., a novel planctomycete isolated from a deep-sea water sample of the Northwest Indian Ocean.</title>
        <authorList>
            <person name="Wang J."/>
            <person name="Ruan C."/>
            <person name="Song L."/>
            <person name="Zhu Y."/>
            <person name="Li A."/>
            <person name="Zheng X."/>
            <person name="Wang L."/>
            <person name="Lu Z."/>
            <person name="Huang Y."/>
            <person name="Du W."/>
            <person name="Zhou Y."/>
            <person name="Huang L."/>
            <person name="Dai X."/>
        </authorList>
    </citation>
    <scope>NUCLEOTIDE SEQUENCE [LARGE SCALE GENOMIC DNA]</scope>
    <source>
        <strain evidence="1 2">YYQ-30</strain>
    </source>
</reference>
<protein>
    <recommendedName>
        <fullName evidence="3">Pyridoxamine 5'-phosphate oxidase</fullName>
    </recommendedName>
</protein>
<evidence type="ECO:0000313" key="2">
    <source>
        <dbReference type="Proteomes" id="UP000572377"/>
    </source>
</evidence>
<dbReference type="RefSeq" id="WP_171326495.1">
    <property type="nucleotide sequence ID" value="NZ_JABFBC010000002.1"/>
</dbReference>
<dbReference type="Proteomes" id="UP000572377">
    <property type="component" value="Unassembled WGS sequence"/>
</dbReference>
<evidence type="ECO:0000313" key="1">
    <source>
        <dbReference type="EMBL" id="NNU81670.1"/>
    </source>
</evidence>
<evidence type="ECO:0008006" key="3">
    <source>
        <dbReference type="Google" id="ProtNLM"/>
    </source>
</evidence>
<gene>
    <name evidence="1" type="ORF">HMH01_14615</name>
</gene>
<name>A0A849L6B4_9RHOB</name>